<protein>
    <recommendedName>
        <fullName evidence="1">RiboL-PSP-HEPN domain-containing protein</fullName>
    </recommendedName>
</protein>
<dbReference type="RefSeq" id="WP_126318594.1">
    <property type="nucleotide sequence ID" value="NZ_LR134408.1"/>
</dbReference>
<organism evidence="2 3">
    <name type="scientific">Corynebacterium segmentosum</name>
    <dbReference type="NCBI Taxonomy" id="43990"/>
    <lineage>
        <taxon>Bacteria</taxon>
        <taxon>Bacillati</taxon>
        <taxon>Actinomycetota</taxon>
        <taxon>Actinomycetes</taxon>
        <taxon>Mycobacteriales</taxon>
        <taxon>Corynebacteriaceae</taxon>
        <taxon>Corynebacterium</taxon>
    </lineage>
</organism>
<dbReference type="InterPro" id="IPR041519">
    <property type="entry name" value="HEPN_RiboL-PSP"/>
</dbReference>
<evidence type="ECO:0000259" key="1">
    <source>
        <dbReference type="Pfam" id="PF18735"/>
    </source>
</evidence>
<evidence type="ECO:0000313" key="3">
    <source>
        <dbReference type="Proteomes" id="UP000280707"/>
    </source>
</evidence>
<dbReference type="EMBL" id="LR134408">
    <property type="protein sequence ID" value="VEH72442.1"/>
    <property type="molecule type" value="Genomic_DNA"/>
</dbReference>
<accession>A0ABY6TEL2</accession>
<reference evidence="2 3" key="1">
    <citation type="submission" date="2018-12" db="EMBL/GenBank/DDBJ databases">
        <authorList>
            <consortium name="Pathogen Informatics"/>
        </authorList>
    </citation>
    <scope>NUCLEOTIDE SEQUENCE [LARGE SCALE GENOMIC DNA]</scope>
    <source>
        <strain evidence="2 3">NCTC934</strain>
    </source>
</reference>
<proteinExistence type="predicted"/>
<feature type="domain" description="RiboL-PSP-HEPN" evidence="1">
    <location>
        <begin position="11"/>
        <end position="110"/>
    </location>
</feature>
<gene>
    <name evidence="2" type="ORF">NCTC934_00711</name>
</gene>
<sequence>MENSDLSPEELQKLRARFIEQLDDDRLELQEQEIKIFSNTSSNLRIKVLKKLLRDLDIRIPEFFHRNGETIDKMVEIRNGIAHGDPTYRSDSFPEEVQDGLPKTIDFVEESFSELQKILIEKADSSFTVEKRLA</sequence>
<evidence type="ECO:0000313" key="2">
    <source>
        <dbReference type="EMBL" id="VEH72442.1"/>
    </source>
</evidence>
<dbReference type="Pfam" id="PF18735">
    <property type="entry name" value="HEPN_RiboL-PSP"/>
    <property type="match status" value="1"/>
</dbReference>
<dbReference type="Proteomes" id="UP000280707">
    <property type="component" value="Chromosome"/>
</dbReference>
<name>A0ABY6TEL2_9CORY</name>
<keyword evidence="3" id="KW-1185">Reference proteome</keyword>